<gene>
    <name evidence="1" type="ORF">NTEN_LOCUS12216</name>
</gene>
<keyword evidence="2" id="KW-1185">Reference proteome</keyword>
<evidence type="ECO:0000313" key="1">
    <source>
        <dbReference type="EMBL" id="CAB0006739.1"/>
    </source>
</evidence>
<protein>
    <submittedName>
        <fullName evidence="1">Uncharacterized protein</fullName>
    </submittedName>
</protein>
<sequence length="72" mass="8037">MAAQRIVVDEFGTKATAEPCKTIFEKFSAVFSEEMSDNCMISIYPFGDQIFAMGETPVMYKIDPNNVDTVES</sequence>
<proteinExistence type="predicted"/>
<dbReference type="OrthoDB" id="1069523at2759"/>
<feature type="non-terminal residue" evidence="1">
    <location>
        <position position="72"/>
    </location>
</feature>
<dbReference type="Proteomes" id="UP000479000">
    <property type="component" value="Unassembled WGS sequence"/>
</dbReference>
<organism evidence="1 2">
    <name type="scientific">Nesidiocoris tenuis</name>
    <dbReference type="NCBI Taxonomy" id="355587"/>
    <lineage>
        <taxon>Eukaryota</taxon>
        <taxon>Metazoa</taxon>
        <taxon>Ecdysozoa</taxon>
        <taxon>Arthropoda</taxon>
        <taxon>Hexapoda</taxon>
        <taxon>Insecta</taxon>
        <taxon>Pterygota</taxon>
        <taxon>Neoptera</taxon>
        <taxon>Paraneoptera</taxon>
        <taxon>Hemiptera</taxon>
        <taxon>Heteroptera</taxon>
        <taxon>Panheteroptera</taxon>
        <taxon>Cimicomorpha</taxon>
        <taxon>Miridae</taxon>
        <taxon>Dicyphina</taxon>
        <taxon>Nesidiocoris</taxon>
    </lineage>
</organism>
<dbReference type="EMBL" id="CADCXU010018339">
    <property type="protein sequence ID" value="CAB0006739.1"/>
    <property type="molecule type" value="Genomic_DNA"/>
</dbReference>
<name>A0A6H5GZX3_9HEMI</name>
<dbReference type="AlphaFoldDB" id="A0A6H5GZX3"/>
<evidence type="ECO:0000313" key="2">
    <source>
        <dbReference type="Proteomes" id="UP000479000"/>
    </source>
</evidence>
<accession>A0A6H5GZX3</accession>
<reference evidence="1 2" key="1">
    <citation type="submission" date="2020-02" db="EMBL/GenBank/DDBJ databases">
        <authorList>
            <person name="Ferguson B K."/>
        </authorList>
    </citation>
    <scope>NUCLEOTIDE SEQUENCE [LARGE SCALE GENOMIC DNA]</scope>
</reference>